<evidence type="ECO:0000256" key="4">
    <source>
        <dbReference type="ARBA" id="ARBA00012851"/>
    </source>
</evidence>
<dbReference type="GO" id="GO:0008703">
    <property type="term" value="F:5-amino-6-(5-phosphoribosylamino)uracil reductase activity"/>
    <property type="evidence" value="ECO:0007669"/>
    <property type="project" value="InterPro"/>
</dbReference>
<dbReference type="EC" id="1.1.1.302" evidence="4"/>
<dbReference type="PANTHER" id="PTHR38011">
    <property type="entry name" value="DIHYDROFOLATE REDUCTASE FAMILY PROTEIN (AFU_ORTHOLOGUE AFUA_8G06820)"/>
    <property type="match status" value="1"/>
</dbReference>
<feature type="domain" description="Bacterial bifunctional deaminase-reductase C-terminal" evidence="13">
    <location>
        <begin position="23"/>
        <end position="207"/>
    </location>
</feature>
<dbReference type="InterPro" id="IPR050765">
    <property type="entry name" value="Riboflavin_Biosynth_HTPR"/>
</dbReference>
<dbReference type="InterPro" id="IPR024072">
    <property type="entry name" value="DHFR-like_dom_sf"/>
</dbReference>
<evidence type="ECO:0000256" key="1">
    <source>
        <dbReference type="ARBA" id="ARBA00003555"/>
    </source>
</evidence>
<accession>A0A9P6HHA4</accession>
<comment type="function">
    <text evidence="1">Catalyzes an early step in riboflavin biosynthesis, the NADPH-dependent reduction of the ribose side chain of 2,5-diamino-6-ribosylamino-4(3H)-pyrimidinone 5'-phosphate, yielding 2,5-diamino-6-ribitylamino-4(3H)-pyrimidinone 5'-phosphate.</text>
</comment>
<sequence length="238" mass="25758">MVKPPSFLSAIFGEDVKIKEERPKVTLTFAQSLDAKIAGVGGKQLILSGRESMVMTHWMRTMHDGIMVGVGTALSDDPQLNTRHLPAGVPHSLPIPIVMDRRCRLAVDCKLIRNYAEGKGRQPWVICSKTDDGEILERKERLESAGARIIESDDNELPGVLHTLHSLGIQSLMVEGGAQIIDSFVKSGLVDRLVVTVAPVVVGPLGIGYSLDPASLAKLSFQASEGMGIDHVISFLSR</sequence>
<dbReference type="OrthoDB" id="5432at2759"/>
<evidence type="ECO:0000256" key="5">
    <source>
        <dbReference type="ARBA" id="ARBA00015035"/>
    </source>
</evidence>
<evidence type="ECO:0000256" key="7">
    <source>
        <dbReference type="ARBA" id="ARBA00022857"/>
    </source>
</evidence>
<reference evidence="14" key="1">
    <citation type="journal article" date="2020" name="Nat. Commun.">
        <title>Large-scale genome sequencing of mycorrhizal fungi provides insights into the early evolution of symbiotic traits.</title>
        <authorList>
            <person name="Miyauchi S."/>
            <person name="Kiss E."/>
            <person name="Kuo A."/>
            <person name="Drula E."/>
            <person name="Kohler A."/>
            <person name="Sanchez-Garcia M."/>
            <person name="Morin E."/>
            <person name="Andreopoulos B."/>
            <person name="Barry K.W."/>
            <person name="Bonito G."/>
            <person name="Buee M."/>
            <person name="Carver A."/>
            <person name="Chen C."/>
            <person name="Cichocki N."/>
            <person name="Clum A."/>
            <person name="Culley D."/>
            <person name="Crous P.W."/>
            <person name="Fauchery L."/>
            <person name="Girlanda M."/>
            <person name="Hayes R.D."/>
            <person name="Keri Z."/>
            <person name="LaButti K."/>
            <person name="Lipzen A."/>
            <person name="Lombard V."/>
            <person name="Magnuson J."/>
            <person name="Maillard F."/>
            <person name="Murat C."/>
            <person name="Nolan M."/>
            <person name="Ohm R.A."/>
            <person name="Pangilinan J."/>
            <person name="Pereira M.F."/>
            <person name="Perotto S."/>
            <person name="Peter M."/>
            <person name="Pfister S."/>
            <person name="Riley R."/>
            <person name="Sitrit Y."/>
            <person name="Stielow J.B."/>
            <person name="Szollosi G."/>
            <person name="Zifcakova L."/>
            <person name="Stursova M."/>
            <person name="Spatafora J.W."/>
            <person name="Tedersoo L."/>
            <person name="Vaario L.M."/>
            <person name="Yamada A."/>
            <person name="Yan M."/>
            <person name="Wang P."/>
            <person name="Xu J."/>
            <person name="Bruns T."/>
            <person name="Baldrian P."/>
            <person name="Vilgalys R."/>
            <person name="Dunand C."/>
            <person name="Henrissat B."/>
            <person name="Grigoriev I.V."/>
            <person name="Hibbett D."/>
            <person name="Nagy L.G."/>
            <person name="Martin F.M."/>
        </authorList>
    </citation>
    <scope>NUCLEOTIDE SEQUENCE</scope>
    <source>
        <strain evidence="14">UH-Tt-Lm1</strain>
    </source>
</reference>
<dbReference type="Proteomes" id="UP000736335">
    <property type="component" value="Unassembled WGS sequence"/>
</dbReference>
<protein>
    <recommendedName>
        <fullName evidence="5">2,5-diamino-6-ribosylamino-4(3H)-pyrimidinone 5'-phosphate reductase</fullName>
        <ecNumber evidence="4">1.1.1.302</ecNumber>
    </recommendedName>
    <alternativeName>
        <fullName evidence="10">2,5-diamino-6-(5-phospho-D-ribosylamino)pyrimidin-4(3H)-one reductase</fullName>
    </alternativeName>
    <alternativeName>
        <fullName evidence="9">2,5-diamino-6-ribitylamino-4(3H)-pyrimidinone 5'-phosphate synthase</fullName>
    </alternativeName>
</protein>
<dbReference type="SUPFAM" id="SSF53597">
    <property type="entry name" value="Dihydrofolate reductase-like"/>
    <property type="match status" value="1"/>
</dbReference>
<evidence type="ECO:0000259" key="13">
    <source>
        <dbReference type="Pfam" id="PF01872"/>
    </source>
</evidence>
<reference evidence="14" key="2">
    <citation type="submission" date="2020-11" db="EMBL/GenBank/DDBJ databases">
        <authorList>
            <consortium name="DOE Joint Genome Institute"/>
            <person name="Kuo A."/>
            <person name="Miyauchi S."/>
            <person name="Kiss E."/>
            <person name="Drula E."/>
            <person name="Kohler A."/>
            <person name="Sanchez-Garcia M."/>
            <person name="Andreopoulos B."/>
            <person name="Barry K.W."/>
            <person name="Bonito G."/>
            <person name="Buee M."/>
            <person name="Carver A."/>
            <person name="Chen C."/>
            <person name="Cichocki N."/>
            <person name="Clum A."/>
            <person name="Culley D."/>
            <person name="Crous P.W."/>
            <person name="Fauchery L."/>
            <person name="Girlanda M."/>
            <person name="Hayes R."/>
            <person name="Keri Z."/>
            <person name="Labutti K."/>
            <person name="Lipzen A."/>
            <person name="Lombard V."/>
            <person name="Magnuson J."/>
            <person name="Maillard F."/>
            <person name="Morin E."/>
            <person name="Murat C."/>
            <person name="Nolan M."/>
            <person name="Ohm R."/>
            <person name="Pangilinan J."/>
            <person name="Pereira M."/>
            <person name="Perotto S."/>
            <person name="Peter M."/>
            <person name="Riley R."/>
            <person name="Sitrit Y."/>
            <person name="Stielow B."/>
            <person name="Szollosi G."/>
            <person name="Zifcakova L."/>
            <person name="Stursova M."/>
            <person name="Spatafora J.W."/>
            <person name="Tedersoo L."/>
            <person name="Vaario L.-M."/>
            <person name="Yamada A."/>
            <person name="Yan M."/>
            <person name="Wang P."/>
            <person name="Xu J."/>
            <person name="Bruns T."/>
            <person name="Baldrian P."/>
            <person name="Vilgalys R."/>
            <person name="Henrissat B."/>
            <person name="Grigoriev I.V."/>
            <person name="Hibbett D."/>
            <person name="Nagy L.G."/>
            <person name="Martin F.M."/>
        </authorList>
    </citation>
    <scope>NUCLEOTIDE SEQUENCE</scope>
    <source>
        <strain evidence="14">UH-Tt-Lm1</strain>
    </source>
</reference>
<dbReference type="Gene3D" id="3.40.430.10">
    <property type="entry name" value="Dihydrofolate Reductase, subunit A"/>
    <property type="match status" value="1"/>
</dbReference>
<evidence type="ECO:0000256" key="8">
    <source>
        <dbReference type="ARBA" id="ARBA00023002"/>
    </source>
</evidence>
<keyword evidence="15" id="KW-1185">Reference proteome</keyword>
<proteinExistence type="inferred from homology"/>
<keyword evidence="6" id="KW-0686">Riboflavin biosynthesis</keyword>
<dbReference type="InterPro" id="IPR002734">
    <property type="entry name" value="RibDG_C"/>
</dbReference>
<keyword evidence="7" id="KW-0521">NADP</keyword>
<evidence type="ECO:0000256" key="2">
    <source>
        <dbReference type="ARBA" id="ARBA00005104"/>
    </source>
</evidence>
<dbReference type="Pfam" id="PF01872">
    <property type="entry name" value="RibD_C"/>
    <property type="match status" value="1"/>
</dbReference>
<dbReference type="AlphaFoldDB" id="A0A9P6HHA4"/>
<gene>
    <name evidence="14" type="ORF">BJ322DRAFT_1003590</name>
</gene>
<evidence type="ECO:0000256" key="12">
    <source>
        <dbReference type="ARBA" id="ARBA00049020"/>
    </source>
</evidence>
<evidence type="ECO:0000313" key="15">
    <source>
        <dbReference type="Proteomes" id="UP000736335"/>
    </source>
</evidence>
<comment type="catalytic activity">
    <reaction evidence="11">
        <text>2,5-diamino-6-(1-D-ribitylamino)pyrimidin-4(3H)-one 5'-phosphate + NAD(+) = 2,5-diamino-6-(1-D-ribosylamino)pyrimidin-4(3H)-one 5'-phosphate + NADH + H(+)</text>
        <dbReference type="Rhea" id="RHEA:27274"/>
        <dbReference type="ChEBI" id="CHEBI:15378"/>
        <dbReference type="ChEBI" id="CHEBI:57540"/>
        <dbReference type="ChEBI" id="CHEBI:57945"/>
        <dbReference type="ChEBI" id="CHEBI:58890"/>
        <dbReference type="ChEBI" id="CHEBI:59545"/>
        <dbReference type="EC" id="1.1.1.302"/>
    </reaction>
</comment>
<keyword evidence="8" id="KW-0560">Oxidoreductase</keyword>
<name>A0A9P6HHA4_9AGAM</name>
<evidence type="ECO:0000256" key="9">
    <source>
        <dbReference type="ARBA" id="ARBA00030073"/>
    </source>
</evidence>
<evidence type="ECO:0000256" key="10">
    <source>
        <dbReference type="ARBA" id="ARBA00031630"/>
    </source>
</evidence>
<evidence type="ECO:0000256" key="6">
    <source>
        <dbReference type="ARBA" id="ARBA00022619"/>
    </source>
</evidence>
<comment type="pathway">
    <text evidence="2">Cofactor biosynthesis; riboflavin biosynthesis.</text>
</comment>
<comment type="catalytic activity">
    <reaction evidence="12">
        <text>2,5-diamino-6-(1-D-ribitylamino)pyrimidin-4(3H)-one 5'-phosphate + NADP(+) = 2,5-diamino-6-(1-D-ribosylamino)pyrimidin-4(3H)-one 5'-phosphate + NADPH + H(+)</text>
        <dbReference type="Rhea" id="RHEA:27278"/>
        <dbReference type="ChEBI" id="CHEBI:15378"/>
        <dbReference type="ChEBI" id="CHEBI:57783"/>
        <dbReference type="ChEBI" id="CHEBI:58349"/>
        <dbReference type="ChEBI" id="CHEBI:58890"/>
        <dbReference type="ChEBI" id="CHEBI:59545"/>
        <dbReference type="EC" id="1.1.1.302"/>
    </reaction>
</comment>
<evidence type="ECO:0000313" key="14">
    <source>
        <dbReference type="EMBL" id="KAF9786771.1"/>
    </source>
</evidence>
<dbReference type="GO" id="GO:0009231">
    <property type="term" value="P:riboflavin biosynthetic process"/>
    <property type="evidence" value="ECO:0007669"/>
    <property type="project" value="UniProtKB-KW"/>
</dbReference>
<dbReference type="PANTHER" id="PTHR38011:SF7">
    <property type="entry name" value="2,5-DIAMINO-6-RIBOSYLAMINO-4(3H)-PYRIMIDINONE 5'-PHOSPHATE REDUCTASE"/>
    <property type="match status" value="1"/>
</dbReference>
<dbReference type="EMBL" id="WIUZ02000005">
    <property type="protein sequence ID" value="KAF9786771.1"/>
    <property type="molecule type" value="Genomic_DNA"/>
</dbReference>
<evidence type="ECO:0000256" key="3">
    <source>
        <dbReference type="ARBA" id="ARBA00009723"/>
    </source>
</evidence>
<evidence type="ECO:0000256" key="11">
    <source>
        <dbReference type="ARBA" id="ARBA00047550"/>
    </source>
</evidence>
<comment type="similarity">
    <text evidence="3">Belongs to the HTP reductase family.</text>
</comment>
<organism evidence="14 15">
    <name type="scientific">Thelephora terrestris</name>
    <dbReference type="NCBI Taxonomy" id="56493"/>
    <lineage>
        <taxon>Eukaryota</taxon>
        <taxon>Fungi</taxon>
        <taxon>Dikarya</taxon>
        <taxon>Basidiomycota</taxon>
        <taxon>Agaricomycotina</taxon>
        <taxon>Agaricomycetes</taxon>
        <taxon>Thelephorales</taxon>
        <taxon>Thelephoraceae</taxon>
        <taxon>Thelephora</taxon>
    </lineage>
</organism>
<comment type="caution">
    <text evidence="14">The sequence shown here is derived from an EMBL/GenBank/DDBJ whole genome shotgun (WGS) entry which is preliminary data.</text>
</comment>